<organism evidence="2 3">
    <name type="scientific">Georgenia soli</name>
    <dbReference type="NCBI Taxonomy" id="638953"/>
    <lineage>
        <taxon>Bacteria</taxon>
        <taxon>Bacillati</taxon>
        <taxon>Actinomycetota</taxon>
        <taxon>Actinomycetes</taxon>
        <taxon>Micrococcales</taxon>
        <taxon>Bogoriellaceae</taxon>
        <taxon>Georgenia</taxon>
    </lineage>
</organism>
<gene>
    <name evidence="2" type="ORF">ATJ97_0603</name>
</gene>
<dbReference type="Pfam" id="PF09407">
    <property type="entry name" value="AbiEi_1"/>
    <property type="match status" value="1"/>
</dbReference>
<dbReference type="InterPro" id="IPR018547">
    <property type="entry name" value="AbiEi_C"/>
</dbReference>
<accession>A0A2A9EIP2</accession>
<evidence type="ECO:0000313" key="2">
    <source>
        <dbReference type="EMBL" id="PFG38132.1"/>
    </source>
</evidence>
<reference evidence="2 3" key="1">
    <citation type="submission" date="2017-10" db="EMBL/GenBank/DDBJ databases">
        <title>Sequencing the genomes of 1000 actinobacteria strains.</title>
        <authorList>
            <person name="Klenk H.-P."/>
        </authorList>
    </citation>
    <scope>NUCLEOTIDE SEQUENCE [LARGE SCALE GENOMIC DNA]</scope>
    <source>
        <strain evidence="2 3">DSM 21838</strain>
    </source>
</reference>
<comment type="caution">
    <text evidence="2">The sequence shown here is derived from an EMBL/GenBank/DDBJ whole genome shotgun (WGS) entry which is preliminary data.</text>
</comment>
<protein>
    <submittedName>
        <fullName evidence="2">Transcriptional regulator with AbiEi antitoxin domain of type IV toxin-antitoxin system</fullName>
    </submittedName>
</protein>
<proteinExistence type="predicted"/>
<evidence type="ECO:0000259" key="1">
    <source>
        <dbReference type="Pfam" id="PF09407"/>
    </source>
</evidence>
<dbReference type="Proteomes" id="UP000222106">
    <property type="component" value="Unassembled WGS sequence"/>
</dbReference>
<evidence type="ECO:0000313" key="3">
    <source>
        <dbReference type="Proteomes" id="UP000222106"/>
    </source>
</evidence>
<keyword evidence="3" id="KW-1185">Reference proteome</keyword>
<name>A0A2A9EIP2_9MICO</name>
<dbReference type="AlphaFoldDB" id="A0A2A9EIP2"/>
<feature type="domain" description="AbiEi antitoxin C-terminal" evidence="1">
    <location>
        <begin position="84"/>
        <end position="202"/>
    </location>
</feature>
<sequence length="337" mass="37251">MRLPAAAATLHLVPMEDLPPDQPVTTAAAQALGVRPNDLTDLVGSGVLARPFRGVYLPAAVAADPEARARAVGLLLPDGAALAKESAAWLHGVDVRPPERYRQAPLLECVSDSRLLLNAVRRPELEGHLAHLPAEDIVTVHGVPVTSPARTALDLARYTERYMGLAALDMFSHRGLVSLDEITERVRALKGHRWIARARSVLALADPRTELPGESWMRLRIHEAGLPLPDLQIRLRDESGREAYRLDMGYYDVMVALEFDGEQRHRTTTQQGRHDDLRRADIEARWGWATYAFHAGHVLGRQPVLESTVSEALGLSVVPSRRRWDIPGGGNDLSRRR</sequence>
<dbReference type="EMBL" id="PDJI01000004">
    <property type="protein sequence ID" value="PFG38132.1"/>
    <property type="molecule type" value="Genomic_DNA"/>
</dbReference>